<dbReference type="PANTHER" id="PTHR12110">
    <property type="entry name" value="HYDROXYPYRUVATE ISOMERASE"/>
    <property type="match status" value="1"/>
</dbReference>
<dbReference type="RefSeq" id="WP_390226974.1">
    <property type="nucleotide sequence ID" value="NZ_JBHSCN010000002.1"/>
</dbReference>
<evidence type="ECO:0000256" key="1">
    <source>
        <dbReference type="ARBA" id="ARBA00023277"/>
    </source>
</evidence>
<proteinExistence type="predicted"/>
<dbReference type="GO" id="GO:0016853">
    <property type="term" value="F:isomerase activity"/>
    <property type="evidence" value="ECO:0007669"/>
    <property type="project" value="UniProtKB-KW"/>
</dbReference>
<gene>
    <name evidence="3" type="ORF">ACFOYW_02200</name>
</gene>
<sequence length="294" mass="31344">MSEKPLFAVSEGTTYHAPFINELAEYPKADVHGIGLWEFKLEGDRDAERSAALADAGLSATFCFPLTPGIFTGNGHFAHPKDAAARLQMLKESVKRFSVFNPVAVCILAGAPQGGDSTDSRRRVVAAFKEVIDVAKDAGVKLALEVISPGSAGSLVQTIPQAADLIADAGGEGTIGVLLDNWHIADEPLENIREYIDVIAGIQVCDRAPGNPGRFDRALPGQGVLPVEGVIRTAHDAGYRGWYELEIFSDDGTFGEPLPDPMWQWPTARLLDEGKAAFDSVYAAATAPRATVAD</sequence>
<evidence type="ECO:0000313" key="4">
    <source>
        <dbReference type="Proteomes" id="UP001595900"/>
    </source>
</evidence>
<keyword evidence="3" id="KW-0413">Isomerase</keyword>
<evidence type="ECO:0000313" key="3">
    <source>
        <dbReference type="EMBL" id="MFC4242172.1"/>
    </source>
</evidence>
<evidence type="ECO:0000259" key="2">
    <source>
        <dbReference type="Pfam" id="PF01261"/>
    </source>
</evidence>
<dbReference type="SUPFAM" id="SSF51658">
    <property type="entry name" value="Xylose isomerase-like"/>
    <property type="match status" value="1"/>
</dbReference>
<organism evidence="3 4">
    <name type="scientific">Gryllotalpicola reticulitermitis</name>
    <dbReference type="NCBI Taxonomy" id="1184153"/>
    <lineage>
        <taxon>Bacteria</taxon>
        <taxon>Bacillati</taxon>
        <taxon>Actinomycetota</taxon>
        <taxon>Actinomycetes</taxon>
        <taxon>Micrococcales</taxon>
        <taxon>Microbacteriaceae</taxon>
        <taxon>Gryllotalpicola</taxon>
    </lineage>
</organism>
<protein>
    <submittedName>
        <fullName evidence="3">Sugar phosphate isomerase/epimerase family protein</fullName>
    </submittedName>
</protein>
<dbReference type="InterPro" id="IPR036237">
    <property type="entry name" value="Xyl_isomerase-like_sf"/>
</dbReference>
<dbReference type="EMBL" id="JBHSCN010000002">
    <property type="protein sequence ID" value="MFC4242172.1"/>
    <property type="molecule type" value="Genomic_DNA"/>
</dbReference>
<reference evidence="4" key="1">
    <citation type="journal article" date="2019" name="Int. J. Syst. Evol. Microbiol.">
        <title>The Global Catalogue of Microorganisms (GCM) 10K type strain sequencing project: providing services to taxonomists for standard genome sequencing and annotation.</title>
        <authorList>
            <consortium name="The Broad Institute Genomics Platform"/>
            <consortium name="The Broad Institute Genome Sequencing Center for Infectious Disease"/>
            <person name="Wu L."/>
            <person name="Ma J."/>
        </authorList>
    </citation>
    <scope>NUCLEOTIDE SEQUENCE [LARGE SCALE GENOMIC DNA]</scope>
    <source>
        <strain evidence="4">CGMCC 1.10363</strain>
    </source>
</reference>
<comment type="caution">
    <text evidence="3">The sequence shown here is derived from an EMBL/GenBank/DDBJ whole genome shotgun (WGS) entry which is preliminary data.</text>
</comment>
<keyword evidence="1" id="KW-0119">Carbohydrate metabolism</keyword>
<feature type="domain" description="Xylose isomerase-like TIM barrel" evidence="2">
    <location>
        <begin position="40"/>
        <end position="257"/>
    </location>
</feature>
<dbReference type="Pfam" id="PF01261">
    <property type="entry name" value="AP_endonuc_2"/>
    <property type="match status" value="1"/>
</dbReference>
<dbReference type="Proteomes" id="UP001595900">
    <property type="component" value="Unassembled WGS sequence"/>
</dbReference>
<accession>A0ABV8Q414</accession>
<keyword evidence="4" id="KW-1185">Reference proteome</keyword>
<name>A0ABV8Q414_9MICO</name>
<dbReference type="Gene3D" id="3.20.20.150">
    <property type="entry name" value="Divalent-metal-dependent TIM barrel enzymes"/>
    <property type="match status" value="1"/>
</dbReference>
<dbReference type="InterPro" id="IPR013022">
    <property type="entry name" value="Xyl_isomerase-like_TIM-brl"/>
</dbReference>
<dbReference type="InterPro" id="IPR050312">
    <property type="entry name" value="IolE/XylAMocC-like"/>
</dbReference>